<accession>A0A5K3F0J9</accession>
<reference evidence="3" key="1">
    <citation type="submission" date="2019-11" db="UniProtKB">
        <authorList>
            <consortium name="WormBaseParasite"/>
        </authorList>
    </citation>
    <scope>IDENTIFICATION</scope>
</reference>
<keyword evidence="2" id="KW-1133">Transmembrane helix</keyword>
<feature type="region of interest" description="Disordered" evidence="1">
    <location>
        <begin position="110"/>
        <end position="184"/>
    </location>
</feature>
<dbReference type="WBParaSite" id="MCU_004011-RA">
    <property type="protein sequence ID" value="MCU_004011-RA"/>
    <property type="gene ID" value="MCU_004011"/>
</dbReference>
<proteinExistence type="predicted"/>
<dbReference type="AlphaFoldDB" id="A0A5K3F0J9"/>
<evidence type="ECO:0000256" key="2">
    <source>
        <dbReference type="SAM" id="Phobius"/>
    </source>
</evidence>
<keyword evidence="2" id="KW-0472">Membrane</keyword>
<organism evidence="3">
    <name type="scientific">Mesocestoides corti</name>
    <name type="common">Flatworm</name>
    <dbReference type="NCBI Taxonomy" id="53468"/>
    <lineage>
        <taxon>Eukaryota</taxon>
        <taxon>Metazoa</taxon>
        <taxon>Spiralia</taxon>
        <taxon>Lophotrochozoa</taxon>
        <taxon>Platyhelminthes</taxon>
        <taxon>Cestoda</taxon>
        <taxon>Eucestoda</taxon>
        <taxon>Cyclophyllidea</taxon>
        <taxon>Mesocestoididae</taxon>
        <taxon>Mesocestoides</taxon>
    </lineage>
</organism>
<feature type="transmembrane region" description="Helical" evidence="2">
    <location>
        <begin position="74"/>
        <end position="99"/>
    </location>
</feature>
<feature type="transmembrane region" description="Helical" evidence="2">
    <location>
        <begin position="21"/>
        <end position="41"/>
    </location>
</feature>
<feature type="compositionally biased region" description="Polar residues" evidence="1">
    <location>
        <begin position="168"/>
        <end position="177"/>
    </location>
</feature>
<evidence type="ECO:0000313" key="3">
    <source>
        <dbReference type="WBParaSite" id="MCU_004011-RA"/>
    </source>
</evidence>
<sequence length="184" mass="20010">MGRGRKICGDCIGANASLCKILSAFFMIAGIALIIAGGILIGTSKTQGRSFSFHDFDFDSDDIDEGQWKFSLGAALLVCGVALFVVGLLTMCCAFQLGFCRRLIHSKYDDQQTETQNASQRDRGLESGTKPQPPRPQQPSQPQQPTFVAPYPPNTQNVQPPSYLEATSMPTAPQPLNNDLPEKQ</sequence>
<name>A0A5K3F0J9_MESCO</name>
<evidence type="ECO:0000256" key="1">
    <source>
        <dbReference type="SAM" id="MobiDB-lite"/>
    </source>
</evidence>
<protein>
    <submittedName>
        <fullName evidence="3">Uncharacterized protein</fullName>
    </submittedName>
</protein>
<keyword evidence="2" id="KW-0812">Transmembrane</keyword>